<reference evidence="1 2" key="1">
    <citation type="submission" date="2018-05" db="EMBL/GenBank/DDBJ databases">
        <title>Genomic Encyclopedia of Type Strains, Phase IV (KMG-IV): sequencing the most valuable type-strain genomes for metagenomic binning, comparative biology and taxonomic classification.</title>
        <authorList>
            <person name="Goeker M."/>
        </authorList>
    </citation>
    <scope>NUCLEOTIDE SEQUENCE [LARGE SCALE GENOMIC DNA]</scope>
    <source>
        <strain evidence="1 2">DSM 16791</strain>
    </source>
</reference>
<comment type="caution">
    <text evidence="1">The sequence shown here is derived from an EMBL/GenBank/DDBJ whole genome shotgun (WGS) entry which is preliminary data.</text>
</comment>
<evidence type="ECO:0000313" key="1">
    <source>
        <dbReference type="EMBL" id="PWW01722.1"/>
    </source>
</evidence>
<dbReference type="Proteomes" id="UP000246352">
    <property type="component" value="Unassembled WGS sequence"/>
</dbReference>
<keyword evidence="2" id="KW-1185">Reference proteome</keyword>
<name>A0A317PLB5_9HYPH</name>
<dbReference type="EMBL" id="QGTR01000002">
    <property type="protein sequence ID" value="PWW01722.1"/>
    <property type="molecule type" value="Genomic_DNA"/>
</dbReference>
<evidence type="ECO:0000313" key="2">
    <source>
        <dbReference type="Proteomes" id="UP000246352"/>
    </source>
</evidence>
<sequence>MKRAYVKPVLVKSKLTIQSVTAAPCISDSCA</sequence>
<dbReference type="AlphaFoldDB" id="A0A317PLB5"/>
<protein>
    <submittedName>
        <fullName evidence="1">Uncharacterized protein</fullName>
    </submittedName>
</protein>
<accession>A0A317PLB5</accession>
<proteinExistence type="predicted"/>
<gene>
    <name evidence="1" type="ORF">DFR52_102386</name>
</gene>
<organism evidence="1 2">
    <name type="scientific">Hoeflea marina</name>
    <dbReference type="NCBI Taxonomy" id="274592"/>
    <lineage>
        <taxon>Bacteria</taxon>
        <taxon>Pseudomonadati</taxon>
        <taxon>Pseudomonadota</taxon>
        <taxon>Alphaproteobacteria</taxon>
        <taxon>Hyphomicrobiales</taxon>
        <taxon>Rhizobiaceae</taxon>
        <taxon>Hoeflea</taxon>
    </lineage>
</organism>